<dbReference type="EC" id="2.6.1.-" evidence="6"/>
<dbReference type="Gene3D" id="3.40.640.10">
    <property type="entry name" value="Type I PLP-dependent aspartate aminotransferase-like (Major domain)"/>
    <property type="match status" value="1"/>
</dbReference>
<gene>
    <name evidence="8" type="primary">aspC</name>
    <name evidence="8" type="ordered locus">SYNW1171</name>
</gene>
<dbReference type="InterPro" id="IPR050596">
    <property type="entry name" value="AspAT/PAT-like"/>
</dbReference>
<dbReference type="PANTHER" id="PTHR46383:SF1">
    <property type="entry name" value="ASPARTATE AMINOTRANSFERASE"/>
    <property type="match status" value="1"/>
</dbReference>
<dbReference type="SUPFAM" id="SSF53383">
    <property type="entry name" value="PLP-dependent transferases"/>
    <property type="match status" value="1"/>
</dbReference>
<keyword evidence="3 6" id="KW-0032">Aminotransferase</keyword>
<dbReference type="InterPro" id="IPR015422">
    <property type="entry name" value="PyrdxlP-dep_Trfase_small"/>
</dbReference>
<proteinExistence type="inferred from homology"/>
<dbReference type="InterPro" id="IPR004839">
    <property type="entry name" value="Aminotransferase_I/II_large"/>
</dbReference>
<dbReference type="GO" id="GO:0006520">
    <property type="term" value="P:amino acid metabolic process"/>
    <property type="evidence" value="ECO:0007669"/>
    <property type="project" value="InterPro"/>
</dbReference>
<evidence type="ECO:0000256" key="2">
    <source>
        <dbReference type="ARBA" id="ARBA00007441"/>
    </source>
</evidence>
<dbReference type="GO" id="GO:0008483">
    <property type="term" value="F:transaminase activity"/>
    <property type="evidence" value="ECO:0007669"/>
    <property type="project" value="UniProtKB-KW"/>
</dbReference>
<dbReference type="HOGENOM" id="CLU_017584_4_3_3"/>
<evidence type="ECO:0000256" key="5">
    <source>
        <dbReference type="ARBA" id="ARBA00022898"/>
    </source>
</evidence>
<dbReference type="PROSITE" id="PS00105">
    <property type="entry name" value="AA_TRANSFER_CLASS_1"/>
    <property type="match status" value="1"/>
</dbReference>
<evidence type="ECO:0000259" key="7">
    <source>
        <dbReference type="Pfam" id="PF00155"/>
    </source>
</evidence>
<dbReference type="KEGG" id="syw:SYNW1171"/>
<organism evidence="8 9">
    <name type="scientific">Parasynechococcus marenigrum (strain WH8102)</name>
    <dbReference type="NCBI Taxonomy" id="84588"/>
    <lineage>
        <taxon>Bacteria</taxon>
        <taxon>Bacillati</taxon>
        <taxon>Cyanobacteriota</taxon>
        <taxon>Cyanophyceae</taxon>
        <taxon>Synechococcales</taxon>
        <taxon>Prochlorococcaceae</taxon>
        <taxon>Parasynechococcus</taxon>
        <taxon>Parasynechococcus marenigrum</taxon>
    </lineage>
</organism>
<dbReference type="AlphaFoldDB" id="Q7U715"/>
<dbReference type="Gene3D" id="3.90.1150.10">
    <property type="entry name" value="Aspartate Aminotransferase, domain 1"/>
    <property type="match status" value="1"/>
</dbReference>
<keyword evidence="5" id="KW-0663">Pyridoxal phosphate</keyword>
<dbReference type="InterPro" id="IPR015424">
    <property type="entry name" value="PyrdxlP-dep_Trfase"/>
</dbReference>
<sequence length="392" mass="42067">MPRPPELSARAVGLKPSLTLAIGAQAKALQQAGRDICSLSAGEPDFDTPDFIVEATRQALRDGITRYGPAAGDPELRAAVAEKLSSGNGIAITPEQVLITNGGKQAIYNLFQVLLNPDDEVLLPAPYWLSYPEMAALAGAKVKLIPTQAEEGFRLDLAAVEAAISPRSRLLLLNSPGNPTGRVMKRQELEDVAELVRRHPQLLVMSDEIYEFLLAEGEQHHSFAAIAPDLADRCFTVNGFAKGWAMTGWRLGYLAGHQDVIKAAAALQSQSTSNVCSFAQRGALAAIQGPRACVSAMAESYNRRRQLLTEGLQAIEGITLVEPRGAFYAFPQLPESAGGSMDFCSRALEQAGLAVVPGLAFGNDRCIRLSCAVSRETIRDGLSRLTQLLDET</sequence>
<evidence type="ECO:0000256" key="1">
    <source>
        <dbReference type="ARBA" id="ARBA00001933"/>
    </source>
</evidence>
<reference evidence="8 9" key="1">
    <citation type="journal article" date="2003" name="Nature">
        <title>The genome of a motile marine Synechococcus.</title>
        <authorList>
            <person name="Palenik B."/>
            <person name="Brahamsha B."/>
            <person name="Larimer F."/>
            <person name="Land M."/>
            <person name="Hauser L."/>
            <person name="Chain P."/>
            <person name="Lamerdin J."/>
            <person name="Regala W."/>
            <person name="Allen E.A."/>
            <person name="McCarren J."/>
            <person name="Paulsen I."/>
            <person name="Dufresne A."/>
            <person name="Partensky F."/>
            <person name="Webb E."/>
            <person name="Waterbury J."/>
        </authorList>
    </citation>
    <scope>NUCLEOTIDE SEQUENCE [LARGE SCALE GENOMIC DNA]</scope>
    <source>
        <strain evidence="8 9">WH8102</strain>
    </source>
</reference>
<evidence type="ECO:0000313" key="8">
    <source>
        <dbReference type="EMBL" id="CAE07686.1"/>
    </source>
</evidence>
<accession>Q7U715</accession>
<keyword evidence="4 6" id="KW-0808">Transferase</keyword>
<dbReference type="InterPro" id="IPR015421">
    <property type="entry name" value="PyrdxlP-dep_Trfase_major"/>
</dbReference>
<evidence type="ECO:0000256" key="3">
    <source>
        <dbReference type="ARBA" id="ARBA00022576"/>
    </source>
</evidence>
<dbReference type="InterPro" id="IPR004838">
    <property type="entry name" value="NHTrfase_class1_PyrdxlP-BS"/>
</dbReference>
<name>Q7U715_PARMW</name>
<dbReference type="CDD" id="cd00609">
    <property type="entry name" value="AAT_like"/>
    <property type="match status" value="1"/>
</dbReference>
<comment type="similarity">
    <text evidence="2 6">Belongs to the class-I pyridoxal-phosphate-dependent aminotransferase family.</text>
</comment>
<comment type="cofactor">
    <cofactor evidence="1 6">
        <name>pyridoxal 5'-phosphate</name>
        <dbReference type="ChEBI" id="CHEBI:597326"/>
    </cofactor>
</comment>
<evidence type="ECO:0000313" key="9">
    <source>
        <dbReference type="Proteomes" id="UP000001422"/>
    </source>
</evidence>
<dbReference type="GO" id="GO:0030170">
    <property type="term" value="F:pyridoxal phosphate binding"/>
    <property type="evidence" value="ECO:0007669"/>
    <property type="project" value="InterPro"/>
</dbReference>
<dbReference type="STRING" id="84588.SYNW1171"/>
<evidence type="ECO:0000256" key="6">
    <source>
        <dbReference type="RuleBase" id="RU000481"/>
    </source>
</evidence>
<dbReference type="PANTHER" id="PTHR46383">
    <property type="entry name" value="ASPARTATE AMINOTRANSFERASE"/>
    <property type="match status" value="1"/>
</dbReference>
<dbReference type="Pfam" id="PF00155">
    <property type="entry name" value="Aminotran_1_2"/>
    <property type="match status" value="1"/>
</dbReference>
<dbReference type="RefSeq" id="WP_011128036.1">
    <property type="nucleotide sequence ID" value="NC_005070.1"/>
</dbReference>
<protein>
    <recommendedName>
        <fullName evidence="6">Aminotransferase</fullName>
        <ecNumber evidence="6">2.6.1.-</ecNumber>
    </recommendedName>
</protein>
<dbReference type="EMBL" id="BX569692">
    <property type="protein sequence ID" value="CAE07686.1"/>
    <property type="molecule type" value="Genomic_DNA"/>
</dbReference>
<evidence type="ECO:0000256" key="4">
    <source>
        <dbReference type="ARBA" id="ARBA00022679"/>
    </source>
</evidence>
<feature type="domain" description="Aminotransferase class I/classII large" evidence="7">
    <location>
        <begin position="35"/>
        <end position="385"/>
    </location>
</feature>
<keyword evidence="9" id="KW-1185">Reference proteome</keyword>
<dbReference type="eggNOG" id="COG0436">
    <property type="taxonomic scope" value="Bacteria"/>
</dbReference>
<dbReference type="FunFam" id="3.40.640.10:FF:000033">
    <property type="entry name" value="Aspartate aminotransferase"/>
    <property type="match status" value="1"/>
</dbReference>
<dbReference type="Proteomes" id="UP000001422">
    <property type="component" value="Chromosome"/>
</dbReference>